<evidence type="ECO:0000313" key="2">
    <source>
        <dbReference type="Proteomes" id="UP000231791"/>
    </source>
</evidence>
<dbReference type="Proteomes" id="UP000231791">
    <property type="component" value="Chromosome"/>
</dbReference>
<gene>
    <name evidence="1" type="ORF">SLAV_03265</name>
</gene>
<accession>A0A2K8P9Y9</accession>
<proteinExistence type="predicted"/>
<protein>
    <submittedName>
        <fullName evidence="1">Uncharacterized protein</fullName>
    </submittedName>
</protein>
<keyword evidence="2" id="KW-1185">Reference proteome</keyword>
<evidence type="ECO:0000313" key="1">
    <source>
        <dbReference type="EMBL" id="ATZ22563.1"/>
    </source>
</evidence>
<name>A0A2K8P9Y9_STRLA</name>
<dbReference type="KEGG" id="slx:SLAV_03265"/>
<dbReference type="RefSeq" id="WP_051840718.1">
    <property type="nucleotide sequence ID" value="NZ_BSRN01000005.1"/>
</dbReference>
<dbReference type="GeneID" id="49381802"/>
<organism evidence="1 2">
    <name type="scientific">Streptomyces lavendulae subsp. lavendulae</name>
    <dbReference type="NCBI Taxonomy" id="58340"/>
    <lineage>
        <taxon>Bacteria</taxon>
        <taxon>Bacillati</taxon>
        <taxon>Actinomycetota</taxon>
        <taxon>Actinomycetes</taxon>
        <taxon>Kitasatosporales</taxon>
        <taxon>Streptomycetaceae</taxon>
        <taxon>Streptomyces</taxon>
    </lineage>
</organism>
<dbReference type="AlphaFoldDB" id="A0A2K8P9Y9"/>
<sequence length="442" mass="45462">MLNYYEVMTTDLGLLTTAAAKWDSMAGELKKVETRYGESVQKITTGPNWTGVSAGTAHSGFTATRYEYAAAQTQAKAIASLLRDAHEGFTDLKKKLESARDDAVAAGMTVSEQGRVAFDYARLTPAERSAYHHDPDGQKAVTDAVGKWQQHIDDRVRAVSELDQNVRAALSAAVVDSNKDGFGKGADETFNGFNAHPEGDLSKAPKTLPADTAPQDKHDPTTVTGPAAGFSISGTKYGKEGSVKAYADLFHATAKGSMTDGRWTLSGVDDMYAGARASANWGFTDQGVSGKAEASAGIRSLVEGRAEYGQVGGYGRVEGFAGAEASATAKVTKTEVGVGAKAFAGAKASGAAGVEAGGIGVGVTGEGWAGAGAEASWGLRKDKDTGAWKLGGKAGIAPGLGGAVGLEITVDPGKVTKAAGDVADFVGDTAGDVKDTVTDWFD</sequence>
<dbReference type="OrthoDB" id="3543532at2"/>
<dbReference type="EMBL" id="CP024985">
    <property type="protein sequence ID" value="ATZ22563.1"/>
    <property type="molecule type" value="Genomic_DNA"/>
</dbReference>
<reference evidence="1 2" key="1">
    <citation type="submission" date="2017-11" db="EMBL/GenBank/DDBJ databases">
        <title>Complete genome sequence of Streptomyces lavendulae subsp. lavendulae CCM 3239 (formerly 'Streptomyces aureofaciens CCM 3239'), the producer of the angucycline-type antibiotic auricin.</title>
        <authorList>
            <person name="Busche T."/>
            <person name="Novakova R."/>
            <person name="Al'Dilaimi A."/>
            <person name="Homerova D."/>
            <person name="Feckova L."/>
            <person name="Rezuchova B."/>
            <person name="Mingyar E."/>
            <person name="Csolleiova D."/>
            <person name="Bekeova C."/>
            <person name="Winkler A."/>
            <person name="Sevcikova B."/>
            <person name="Kalinowski J."/>
            <person name="Kormanec J."/>
            <person name="Ruckert C."/>
        </authorList>
    </citation>
    <scope>NUCLEOTIDE SEQUENCE [LARGE SCALE GENOMIC DNA]</scope>
    <source>
        <strain evidence="1 2">CCM 3239</strain>
    </source>
</reference>